<organism evidence="12 13">
    <name type="scientific">Alloalcanivorax xenomutans</name>
    <dbReference type="NCBI Taxonomy" id="1094342"/>
    <lineage>
        <taxon>Bacteria</taxon>
        <taxon>Pseudomonadati</taxon>
        <taxon>Pseudomonadota</taxon>
        <taxon>Gammaproteobacteria</taxon>
        <taxon>Oceanospirillales</taxon>
        <taxon>Alcanivoracaceae</taxon>
        <taxon>Alloalcanivorax</taxon>
    </lineage>
</organism>
<gene>
    <name evidence="12" type="primary">holA</name>
    <name evidence="12" type="ORF">LZG35_00020</name>
</gene>
<reference evidence="12" key="1">
    <citation type="submission" date="2022-01" db="EMBL/GenBank/DDBJ databases">
        <authorList>
            <person name="Karlyshev A.V."/>
            <person name="Jaspars M."/>
        </authorList>
    </citation>
    <scope>NUCLEOTIDE SEQUENCE</scope>
    <source>
        <strain evidence="12">AGSA3-2</strain>
    </source>
</reference>
<dbReference type="SUPFAM" id="SSF48019">
    <property type="entry name" value="post-AAA+ oligomerization domain-like"/>
    <property type="match status" value="1"/>
</dbReference>
<dbReference type="InterPro" id="IPR010372">
    <property type="entry name" value="DNA_pol3_delta_N"/>
</dbReference>
<dbReference type="InterPro" id="IPR008921">
    <property type="entry name" value="DNA_pol3_clamp-load_cplx_C"/>
</dbReference>
<dbReference type="PANTHER" id="PTHR34388:SF1">
    <property type="entry name" value="DNA POLYMERASE III SUBUNIT DELTA"/>
    <property type="match status" value="1"/>
</dbReference>
<comment type="caution">
    <text evidence="12">The sequence shown here is derived from an EMBL/GenBank/DDBJ whole genome shotgun (WGS) entry which is preliminary data.</text>
</comment>
<dbReference type="EC" id="2.7.7.7" evidence="1 9"/>
<keyword evidence="5" id="KW-0235">DNA replication</keyword>
<evidence type="ECO:0000256" key="7">
    <source>
        <dbReference type="ARBA" id="ARBA00034754"/>
    </source>
</evidence>
<dbReference type="NCBIfam" id="TIGR01128">
    <property type="entry name" value="holA"/>
    <property type="match status" value="1"/>
</dbReference>
<sequence length="334" mass="37151">MRLRADQLGKHLKGEELLPVYLVAGDEPLQQDETLDALRSAARQRGFEERQRFSADTGIDWNALLNEAQSLSLFGGRRILEVVLNDKRPDKAGSQILRDLMATPSPDTLLLIRCSRLDRRKDWGSAWIKALDGCGAVIEIWPVEGRQLYPWLRDRLASRGLNADEDALELLIQRSEGNLLAAAQEVDKLALLAENGHVTPETVQQSVGDSSRYTPFDLTDATAQGDPARALRVLRTLRAEGVEPPVILWALSRHLRGLDALLTGGNPPRMPPARMRAMETQASRLRPRQLHQAQALAIRADRTVKGMAPGDPWKHLSSLVLRLTGQPLPPILER</sequence>
<dbReference type="GeneID" id="94685804"/>
<dbReference type="Gene3D" id="1.10.8.60">
    <property type="match status" value="1"/>
</dbReference>
<evidence type="ECO:0000259" key="10">
    <source>
        <dbReference type="Pfam" id="PF06144"/>
    </source>
</evidence>
<evidence type="ECO:0000313" key="12">
    <source>
        <dbReference type="EMBL" id="MCE7507002.1"/>
    </source>
</evidence>
<evidence type="ECO:0000256" key="1">
    <source>
        <dbReference type="ARBA" id="ARBA00012417"/>
    </source>
</evidence>
<dbReference type="RefSeq" id="WP_022996040.1">
    <property type="nucleotide sequence ID" value="NZ_CP012331.1"/>
</dbReference>
<protein>
    <recommendedName>
        <fullName evidence="2 9">DNA polymerase III subunit delta</fullName>
        <ecNumber evidence="1 9">2.7.7.7</ecNumber>
    </recommendedName>
</protein>
<dbReference type="GO" id="GO:0003677">
    <property type="term" value="F:DNA binding"/>
    <property type="evidence" value="ECO:0007669"/>
    <property type="project" value="InterPro"/>
</dbReference>
<keyword evidence="13" id="KW-1185">Reference proteome</keyword>
<dbReference type="Gene3D" id="1.20.272.10">
    <property type="match status" value="1"/>
</dbReference>
<evidence type="ECO:0000256" key="2">
    <source>
        <dbReference type="ARBA" id="ARBA00017703"/>
    </source>
</evidence>
<comment type="catalytic activity">
    <reaction evidence="8">
        <text>DNA(n) + a 2'-deoxyribonucleoside 5'-triphosphate = DNA(n+1) + diphosphate</text>
        <dbReference type="Rhea" id="RHEA:22508"/>
        <dbReference type="Rhea" id="RHEA-COMP:17339"/>
        <dbReference type="Rhea" id="RHEA-COMP:17340"/>
        <dbReference type="ChEBI" id="CHEBI:33019"/>
        <dbReference type="ChEBI" id="CHEBI:61560"/>
        <dbReference type="ChEBI" id="CHEBI:173112"/>
        <dbReference type="EC" id="2.7.7.7"/>
    </reaction>
</comment>
<keyword evidence="6" id="KW-0239">DNA-directed DNA polymerase</keyword>
<name>A0A9Q3ZGA2_9GAMM</name>
<dbReference type="AlphaFoldDB" id="A0A9Q3ZGA2"/>
<evidence type="ECO:0000259" key="11">
    <source>
        <dbReference type="Pfam" id="PF12169"/>
    </source>
</evidence>
<keyword evidence="4 12" id="KW-0548">Nucleotidyltransferase</keyword>
<dbReference type="Gene3D" id="3.40.50.300">
    <property type="entry name" value="P-loop containing nucleotide triphosphate hydrolases"/>
    <property type="match status" value="1"/>
</dbReference>
<dbReference type="PANTHER" id="PTHR34388">
    <property type="entry name" value="DNA POLYMERASE III SUBUNIT DELTA"/>
    <property type="match status" value="1"/>
</dbReference>
<dbReference type="KEGG" id="axe:P40_05135"/>
<dbReference type="InterPro" id="IPR022754">
    <property type="entry name" value="DNA_pol_III_gamma-3"/>
</dbReference>
<feature type="domain" description="DNA polymerase III gamma subunit" evidence="11">
    <location>
        <begin position="198"/>
        <end position="324"/>
    </location>
</feature>
<evidence type="ECO:0000256" key="6">
    <source>
        <dbReference type="ARBA" id="ARBA00022932"/>
    </source>
</evidence>
<comment type="similarity">
    <text evidence="7">Belongs to the DNA polymerase HolA subunit family.</text>
</comment>
<dbReference type="GO" id="GO:0006261">
    <property type="term" value="P:DNA-templated DNA replication"/>
    <property type="evidence" value="ECO:0007669"/>
    <property type="project" value="TreeGrafter"/>
</dbReference>
<evidence type="ECO:0000256" key="9">
    <source>
        <dbReference type="NCBIfam" id="TIGR01128"/>
    </source>
</evidence>
<evidence type="ECO:0000256" key="3">
    <source>
        <dbReference type="ARBA" id="ARBA00022679"/>
    </source>
</evidence>
<dbReference type="Pfam" id="PF06144">
    <property type="entry name" value="DNA_pol3_delta"/>
    <property type="match status" value="1"/>
</dbReference>
<dbReference type="SUPFAM" id="SSF52540">
    <property type="entry name" value="P-loop containing nucleoside triphosphate hydrolases"/>
    <property type="match status" value="1"/>
</dbReference>
<evidence type="ECO:0000256" key="4">
    <source>
        <dbReference type="ARBA" id="ARBA00022695"/>
    </source>
</evidence>
<evidence type="ECO:0000313" key="13">
    <source>
        <dbReference type="Proteomes" id="UP001107961"/>
    </source>
</evidence>
<dbReference type="EMBL" id="JAJVKT010000001">
    <property type="protein sequence ID" value="MCE7507002.1"/>
    <property type="molecule type" value="Genomic_DNA"/>
</dbReference>
<feature type="domain" description="DNA polymerase III delta N-terminal" evidence="10">
    <location>
        <begin position="21"/>
        <end position="138"/>
    </location>
</feature>
<dbReference type="Pfam" id="PF12169">
    <property type="entry name" value="DNA_pol3_gamma3"/>
    <property type="match status" value="1"/>
</dbReference>
<keyword evidence="3 12" id="KW-0808">Transferase</keyword>
<dbReference type="GO" id="GO:0009360">
    <property type="term" value="C:DNA polymerase III complex"/>
    <property type="evidence" value="ECO:0007669"/>
    <property type="project" value="UniProtKB-UniRule"/>
</dbReference>
<accession>A0A9Q3ZGA2</accession>
<evidence type="ECO:0000256" key="5">
    <source>
        <dbReference type="ARBA" id="ARBA00022705"/>
    </source>
</evidence>
<proteinExistence type="inferred from homology"/>
<dbReference type="InterPro" id="IPR005790">
    <property type="entry name" value="DNA_polIII_delta"/>
</dbReference>
<dbReference type="GO" id="GO:0003887">
    <property type="term" value="F:DNA-directed DNA polymerase activity"/>
    <property type="evidence" value="ECO:0007669"/>
    <property type="project" value="UniProtKB-UniRule"/>
</dbReference>
<dbReference type="InterPro" id="IPR027417">
    <property type="entry name" value="P-loop_NTPase"/>
</dbReference>
<dbReference type="Proteomes" id="UP001107961">
    <property type="component" value="Unassembled WGS sequence"/>
</dbReference>
<dbReference type="CDD" id="cd18138">
    <property type="entry name" value="HLD_clamp_pol_III_delta"/>
    <property type="match status" value="1"/>
</dbReference>
<evidence type="ECO:0000256" key="8">
    <source>
        <dbReference type="ARBA" id="ARBA00049244"/>
    </source>
</evidence>